<dbReference type="Proteomes" id="UP000770717">
    <property type="component" value="Unassembled WGS sequence"/>
</dbReference>
<dbReference type="Gene3D" id="3.40.220.10">
    <property type="entry name" value="Leucine Aminopeptidase, subunit E, domain 1"/>
    <property type="match status" value="3"/>
</dbReference>
<evidence type="ECO:0000256" key="3">
    <source>
        <dbReference type="ARBA" id="ARBA00022679"/>
    </source>
</evidence>
<dbReference type="Pfam" id="PF23251">
    <property type="entry name" value="KH_PARP14_4"/>
    <property type="match status" value="1"/>
</dbReference>
<dbReference type="SUPFAM" id="SSF117839">
    <property type="entry name" value="WWE domain"/>
    <property type="match status" value="1"/>
</dbReference>
<dbReference type="SUPFAM" id="SSF52949">
    <property type="entry name" value="Macro domain-like"/>
    <property type="match status" value="3"/>
</dbReference>
<dbReference type="GO" id="GO:0070212">
    <property type="term" value="P:protein poly-ADP-ribosylation"/>
    <property type="evidence" value="ECO:0007669"/>
    <property type="project" value="TreeGrafter"/>
</dbReference>
<evidence type="ECO:0000256" key="4">
    <source>
        <dbReference type="ARBA" id="ARBA00023027"/>
    </source>
</evidence>
<dbReference type="CDD" id="cd01439">
    <property type="entry name" value="TCCD_inducible_PARP_like"/>
    <property type="match status" value="1"/>
</dbReference>
<evidence type="ECO:0000256" key="6">
    <source>
        <dbReference type="ARBA" id="ARBA00024347"/>
    </source>
</evidence>
<dbReference type="InterPro" id="IPR057046">
    <property type="entry name" value="PARP14_KH_4"/>
</dbReference>
<proteinExistence type="inferred from homology"/>
<dbReference type="GO" id="GO:0010629">
    <property type="term" value="P:negative regulation of gene expression"/>
    <property type="evidence" value="ECO:0007669"/>
    <property type="project" value="TreeGrafter"/>
</dbReference>
<dbReference type="GO" id="GO:1990404">
    <property type="term" value="F:NAD+-protein mono-ADP-ribosyltransferase activity"/>
    <property type="evidence" value="ECO:0007669"/>
    <property type="project" value="TreeGrafter"/>
</dbReference>
<keyword evidence="2 7" id="KW-0328">Glycosyltransferase</keyword>
<dbReference type="InterPro" id="IPR057043">
    <property type="entry name" value="PARP14_KH_2"/>
</dbReference>
<dbReference type="InterPro" id="IPR057047">
    <property type="entry name" value="PARP14_KH_5"/>
</dbReference>
<dbReference type="InterPro" id="IPR057044">
    <property type="entry name" value="PARP14_KH_1"/>
</dbReference>
<dbReference type="PANTHER" id="PTHR14453:SF89">
    <property type="entry name" value="PROTEIN MONO-ADP-RIBOSYLTRANSFERASE PARP14"/>
    <property type="match status" value="1"/>
</dbReference>
<sequence length="1561" mass="175124">MVLIENVQDSCPTEMLTLLIENISDKNDDTDFYLERIHEIQSAVITFTCDIDVFSFIEKFIKHRRVNQQKLTAKPLGETRSIRAEGLPPNTEEDHLIIYFESSKIGGGPVQEAIMIPEEEAALVTFYDVQNVKVLVEKEHIFGKKTISVYRYYPTLNIALYGRKRPCVVRPPPIQIPISPYLLEFIWKNDKLKQSMEKNMSDKVCEITWPDLNCSNPVITLGFPNSLSSHLRTMEKVARTWTETVSAEFSLIISRYKVIDCKMTPSAWEDIKDQITTAAYDGVLIKPSADTEKVFLAGTMKDVNKIENIFKKLVEEITRKAERRSQVTTATEPMSAALYNVICSGGLEKKILADAPELRMEYDPSTHHVKLTGLRDEILQAKYEILSVKQNLKSKSLQLNPHILQFLLFADNDEVSCLLFARHNINAVMEIEENMVKLTGYTKKDLMDAEEQINREVIYQRIPVEDKNILRSPEWRSLQSYLESLNSETCTAIIQEFPPGAESDLVVAGLSSNVHKTYKTLHDFVEKNTPMEKKIKVKSMAVLQFINEERKKVWEDLKQINVRVQIRHRNIHLTGAKSYVEEAASHVQAVLSSVYHGTLRIDKPGAKKFCLCNEEIYVTLAKNKYKCVIHLQKDEEDDNDDDDAILKSSPNESQLQIQLPQGVTISVYRGDLCRHHADVIVNAANEDLKHIGGLALALLRTAGQTLQDNCDLIVRNWGSLSPGESVITDAGKLPCKQVIHTVGPRWDSSSPERCKDRLQVAISSSLALAAQHGHRSIGIPAVSSGVFGFPVQICAQNIVAAIKDFVEGKGKSSSVTNINLVDTKDEIIAAFTKTLKEQFGDQDSPRYSVKRAKESTPQERQQGATASPTISNKNLVIHIKEGLLQDAATDVIVNSVGKDLCLDSGGASKALYEKSGAQLQASLLTEGSGGQVIDGSTFVTPGYKLSCKIVIHVVAPTWDNGKGSSEKIFRQIIQTCLDTAEKRQLASITFPAIGTGNLGFPKAYVAAIMFEEVLNFSATSRNQFLQHVTFMLHPNDADTIKSGNLLCQHILHVMGTNSAQGIKDFMTASLMECENLQASSVALPAIGTGAGNVSSAVVADIMLEAVTEFAKSKSAQCLQTVKVIIFQQKMLNDFYTSMKKKEGTNLPKEKSLFSRMRDSVVGYFTSKPGEEKEPKVFELRENIESAIFHLCAETKNAVTDTSAWLQTLILKEQHENLITDDWILEFDDQDHRTLSQDQRRLEVFVSFESPGSTVKISGLTRDVLEMTNRIQYLIKKVREKKTREREAELCCNLVEWRYDNGSGFVPFDPMTNLELENAKSSQIESLHIDLAGVTYTVLMELKSMQDPTGQEMKIQRVSKHGQFEMPSSWTSMSGSDVTVVQLNPGSQEYNDVEAKFRKTCQMRIVNIERVQNKNLWMNYQIKKQAIDTKNKTKTTNEEQLFHGTNFNTTQTVNHNGFNRSYAGMNAAYYGNGTYFAVNSNYSAHDQYSKPDANGLKYMYLARVLVGEFCAGKQGMLAPPAKNPSNSTDLYDSVTDNPARPTMFVIFHDIQAYPEYLITFRK</sequence>
<dbReference type="PANTHER" id="PTHR14453">
    <property type="entry name" value="PARP/ZINC FINGER CCCH TYPE DOMAIN CONTAINING PROTEIN"/>
    <property type="match status" value="1"/>
</dbReference>
<dbReference type="EC" id="2.4.2.-" evidence="7"/>
<dbReference type="Pfam" id="PF23254">
    <property type="entry name" value="KH_PARP14_8"/>
    <property type="match status" value="1"/>
</dbReference>
<dbReference type="Gene3D" id="3.90.228.10">
    <property type="match status" value="1"/>
</dbReference>
<comment type="similarity">
    <text evidence="6">Belongs to the ARTD/PARP family.</text>
</comment>
<dbReference type="Pfam" id="PF23084">
    <property type="entry name" value="KH_PARP14_1"/>
    <property type="match status" value="1"/>
</dbReference>
<dbReference type="GO" id="GO:0003950">
    <property type="term" value="F:NAD+ poly-ADP-ribosyltransferase activity"/>
    <property type="evidence" value="ECO:0007669"/>
    <property type="project" value="UniProtKB-UniRule"/>
</dbReference>
<dbReference type="SUPFAM" id="SSF56399">
    <property type="entry name" value="ADP-ribosylation"/>
    <property type="match status" value="1"/>
</dbReference>
<dbReference type="InterPro" id="IPR057049">
    <property type="entry name" value="PARP14_KH_8"/>
</dbReference>
<comment type="caution">
    <text evidence="11">The sequence shown here is derived from an EMBL/GenBank/DDBJ whole genome shotgun (WGS) entry which is preliminary data.</text>
</comment>
<feature type="domain" description="PARP catalytic" evidence="9">
    <location>
        <begin position="1365"/>
        <end position="1561"/>
    </location>
</feature>
<evidence type="ECO:0000259" key="9">
    <source>
        <dbReference type="PROSITE" id="PS51059"/>
    </source>
</evidence>
<feature type="region of interest" description="Disordered" evidence="8">
    <location>
        <begin position="842"/>
        <end position="867"/>
    </location>
</feature>
<dbReference type="InterPro" id="IPR012677">
    <property type="entry name" value="Nucleotide-bd_a/b_plait_sf"/>
</dbReference>
<gene>
    <name evidence="11" type="ORF">GDO78_020194</name>
</gene>
<dbReference type="Pfam" id="PF00644">
    <property type="entry name" value="PARP"/>
    <property type="match status" value="1"/>
</dbReference>
<protein>
    <recommendedName>
        <fullName evidence="7">Poly [ADP-ribose] polymerase</fullName>
        <shortName evidence="7">PARP</shortName>
        <ecNumber evidence="7">2.4.2.-</ecNumber>
    </recommendedName>
</protein>
<keyword evidence="12" id="KW-1185">Reference proteome</keyword>
<dbReference type="OrthoDB" id="6133115at2759"/>
<dbReference type="InterPro" id="IPR057045">
    <property type="entry name" value="PARP14_KH_3"/>
</dbReference>
<dbReference type="Pfam" id="PF23085">
    <property type="entry name" value="RRM_PARP14_3"/>
    <property type="match status" value="1"/>
</dbReference>
<dbReference type="InterPro" id="IPR037197">
    <property type="entry name" value="WWE_dom_sf"/>
</dbReference>
<evidence type="ECO:0000313" key="12">
    <source>
        <dbReference type="Proteomes" id="UP000770717"/>
    </source>
</evidence>
<dbReference type="Pfam" id="PF23245">
    <property type="entry name" value="RRM_PARP14_2"/>
    <property type="match status" value="1"/>
</dbReference>
<dbReference type="InterPro" id="IPR052056">
    <property type="entry name" value="Mono-ARTD/PARP"/>
</dbReference>
<feature type="domain" description="Macro" evidence="10">
    <location>
        <begin position="652"/>
        <end position="839"/>
    </location>
</feature>
<dbReference type="InterPro" id="IPR035979">
    <property type="entry name" value="RBD_domain_sf"/>
</dbReference>
<name>A0A8J6EIK5_ELECQ</name>
<evidence type="ECO:0000259" key="10">
    <source>
        <dbReference type="PROSITE" id="PS51154"/>
    </source>
</evidence>
<dbReference type="PROSITE" id="PS51154">
    <property type="entry name" value="MACRO"/>
    <property type="match status" value="2"/>
</dbReference>
<feature type="compositionally biased region" description="Polar residues" evidence="8">
    <location>
        <begin position="858"/>
        <end position="867"/>
    </location>
</feature>
<dbReference type="GO" id="GO:0005737">
    <property type="term" value="C:cytoplasm"/>
    <property type="evidence" value="ECO:0007669"/>
    <property type="project" value="TreeGrafter"/>
</dbReference>
<dbReference type="Gene3D" id="3.30.720.50">
    <property type="match status" value="1"/>
</dbReference>
<dbReference type="SMART" id="SM00506">
    <property type="entry name" value="A1pp"/>
    <property type="match status" value="2"/>
</dbReference>
<dbReference type="Pfam" id="PF23252">
    <property type="entry name" value="KH_PARP14_5"/>
    <property type="match status" value="1"/>
</dbReference>
<evidence type="ECO:0000313" key="11">
    <source>
        <dbReference type="EMBL" id="KAG9469574.1"/>
    </source>
</evidence>
<comment type="subcellular location">
    <subcellularLocation>
        <location evidence="1">Nucleus</location>
    </subcellularLocation>
</comment>
<dbReference type="SUPFAM" id="SSF54928">
    <property type="entry name" value="RNA-binding domain, RBD"/>
    <property type="match status" value="1"/>
</dbReference>
<dbReference type="InterPro" id="IPR012317">
    <property type="entry name" value="Poly(ADP-ribose)pol_cat_dom"/>
</dbReference>
<dbReference type="GO" id="GO:0003676">
    <property type="term" value="F:nucleic acid binding"/>
    <property type="evidence" value="ECO:0007669"/>
    <property type="project" value="InterPro"/>
</dbReference>
<organism evidence="11 12">
    <name type="scientific">Eleutherodactylus coqui</name>
    <name type="common">Puerto Rican coqui</name>
    <dbReference type="NCBI Taxonomy" id="57060"/>
    <lineage>
        <taxon>Eukaryota</taxon>
        <taxon>Metazoa</taxon>
        <taxon>Chordata</taxon>
        <taxon>Craniata</taxon>
        <taxon>Vertebrata</taxon>
        <taxon>Euteleostomi</taxon>
        <taxon>Amphibia</taxon>
        <taxon>Batrachia</taxon>
        <taxon>Anura</taxon>
        <taxon>Neobatrachia</taxon>
        <taxon>Hyloidea</taxon>
        <taxon>Eleutherodactylidae</taxon>
        <taxon>Eleutherodactylinae</taxon>
        <taxon>Eleutherodactylus</taxon>
        <taxon>Eleutherodactylus</taxon>
    </lineage>
</organism>
<dbReference type="CDD" id="cd02907">
    <property type="entry name" value="Macro_Af1521_BAL-like"/>
    <property type="match status" value="1"/>
</dbReference>
<evidence type="ECO:0000256" key="2">
    <source>
        <dbReference type="ARBA" id="ARBA00022676"/>
    </source>
</evidence>
<dbReference type="Pfam" id="PF23248">
    <property type="entry name" value="KH_PARP14_2"/>
    <property type="match status" value="1"/>
</dbReference>
<dbReference type="Gene3D" id="3.30.70.330">
    <property type="match status" value="1"/>
</dbReference>
<evidence type="ECO:0000256" key="1">
    <source>
        <dbReference type="ARBA" id="ARBA00004123"/>
    </source>
</evidence>
<dbReference type="InterPro" id="IPR043472">
    <property type="entry name" value="Macro_dom-like"/>
</dbReference>
<dbReference type="InterPro" id="IPR054596">
    <property type="entry name" value="PARP14_WWE"/>
</dbReference>
<evidence type="ECO:0000256" key="8">
    <source>
        <dbReference type="SAM" id="MobiDB-lite"/>
    </source>
</evidence>
<dbReference type="GO" id="GO:0003714">
    <property type="term" value="F:transcription corepressor activity"/>
    <property type="evidence" value="ECO:0007669"/>
    <property type="project" value="TreeGrafter"/>
</dbReference>
<dbReference type="EMBL" id="WNTK01000485">
    <property type="protein sequence ID" value="KAG9469574.1"/>
    <property type="molecule type" value="Genomic_DNA"/>
</dbReference>
<dbReference type="Pfam" id="PF01661">
    <property type="entry name" value="Macro"/>
    <property type="match status" value="3"/>
</dbReference>
<dbReference type="Pfam" id="PF23249">
    <property type="entry name" value="KH_PARP14_3"/>
    <property type="match status" value="1"/>
</dbReference>
<accession>A0A8J6EIK5</accession>
<keyword evidence="4 7" id="KW-0520">NAD</keyword>
<dbReference type="GO" id="GO:0005634">
    <property type="term" value="C:nucleus"/>
    <property type="evidence" value="ECO:0007669"/>
    <property type="project" value="UniProtKB-SubCell"/>
</dbReference>
<evidence type="ECO:0000256" key="7">
    <source>
        <dbReference type="RuleBase" id="RU362114"/>
    </source>
</evidence>
<dbReference type="FunFam" id="3.90.228.10:FF:000008">
    <property type="entry name" value="Poly [ADP-ribose] polymerase"/>
    <property type="match status" value="1"/>
</dbReference>
<dbReference type="InterPro" id="IPR057048">
    <property type="entry name" value="PARP14_KH_6"/>
</dbReference>
<dbReference type="Pfam" id="PF22005">
    <property type="entry name" value="WWE_1"/>
    <property type="match status" value="1"/>
</dbReference>
<keyword evidence="5" id="KW-0539">Nucleus</keyword>
<dbReference type="InterPro" id="IPR057050">
    <property type="entry name" value="RRM_PARP14_2"/>
</dbReference>
<reference evidence="11" key="1">
    <citation type="thesis" date="2020" institute="ProQuest LLC" country="789 East Eisenhower Parkway, Ann Arbor, MI, USA">
        <title>Comparative Genomics and Chromosome Evolution.</title>
        <authorList>
            <person name="Mudd A.B."/>
        </authorList>
    </citation>
    <scope>NUCLEOTIDE SEQUENCE</scope>
    <source>
        <strain evidence="11">HN-11 Male</strain>
        <tissue evidence="11">Kidney and liver</tissue>
    </source>
</reference>
<dbReference type="PROSITE" id="PS51059">
    <property type="entry name" value="PARP_CATALYTIC"/>
    <property type="match status" value="1"/>
</dbReference>
<evidence type="ECO:0000256" key="5">
    <source>
        <dbReference type="ARBA" id="ARBA00023242"/>
    </source>
</evidence>
<dbReference type="Pfam" id="PF23253">
    <property type="entry name" value="KH_PARP14_6"/>
    <property type="match status" value="1"/>
</dbReference>
<keyword evidence="3 7" id="KW-0808">Transferase</keyword>
<dbReference type="InterPro" id="IPR002589">
    <property type="entry name" value="Macro_dom"/>
</dbReference>
<feature type="domain" description="Macro" evidence="10">
    <location>
        <begin position="864"/>
        <end position="1029"/>
    </location>
</feature>